<gene>
    <name evidence="8" type="ORF">STIAU_7853</name>
</gene>
<dbReference type="SMART" id="SM00228">
    <property type="entry name" value="PDZ"/>
    <property type="match status" value="1"/>
</dbReference>
<organism evidence="8 9">
    <name type="scientific">Stigmatella aurantiaca (strain DW4/3-1)</name>
    <dbReference type="NCBI Taxonomy" id="378806"/>
    <lineage>
        <taxon>Bacteria</taxon>
        <taxon>Pseudomonadati</taxon>
        <taxon>Myxococcota</taxon>
        <taxon>Myxococcia</taxon>
        <taxon>Myxococcales</taxon>
        <taxon>Cystobacterineae</taxon>
        <taxon>Archangiaceae</taxon>
        <taxon>Stigmatella</taxon>
    </lineage>
</organism>
<dbReference type="GO" id="GO:0006508">
    <property type="term" value="P:proteolysis"/>
    <property type="evidence" value="ECO:0007669"/>
    <property type="project" value="UniProtKB-KW"/>
</dbReference>
<keyword evidence="3 5" id="KW-0378">Hydrolase</keyword>
<evidence type="ECO:0000259" key="7">
    <source>
        <dbReference type="PROSITE" id="PS50106"/>
    </source>
</evidence>
<dbReference type="InterPro" id="IPR023831">
    <property type="entry name" value="MXAN_5808-like"/>
</dbReference>
<dbReference type="FunFam" id="2.30.42.10:FF:000063">
    <property type="entry name" value="Peptidase, S41 family"/>
    <property type="match status" value="1"/>
</dbReference>
<dbReference type="InterPro" id="IPR036034">
    <property type="entry name" value="PDZ_sf"/>
</dbReference>
<dbReference type="InterPro" id="IPR001478">
    <property type="entry name" value="PDZ"/>
</dbReference>
<evidence type="ECO:0000313" key="9">
    <source>
        <dbReference type="Proteomes" id="UP000032702"/>
    </source>
</evidence>
<dbReference type="AlphaFoldDB" id="Q092K4"/>
<dbReference type="InterPro" id="IPR005151">
    <property type="entry name" value="Tail-specific_protease"/>
</dbReference>
<dbReference type="CDD" id="cd06782">
    <property type="entry name" value="cpPDZ_CPP-like"/>
    <property type="match status" value="1"/>
</dbReference>
<proteinExistence type="inferred from homology"/>
<name>Q092K4_STIAD</name>
<evidence type="ECO:0000313" key="8">
    <source>
        <dbReference type="EMBL" id="EAU66647.1"/>
    </source>
</evidence>
<evidence type="ECO:0000256" key="1">
    <source>
        <dbReference type="ARBA" id="ARBA00009179"/>
    </source>
</evidence>
<dbReference type="NCBIfam" id="TIGR03900">
    <property type="entry name" value="prc_long_Delta"/>
    <property type="match status" value="1"/>
</dbReference>
<dbReference type="SMART" id="SM00245">
    <property type="entry name" value="TSPc"/>
    <property type="match status" value="1"/>
</dbReference>
<reference evidence="8 9" key="1">
    <citation type="submission" date="2006-04" db="EMBL/GenBank/DDBJ databases">
        <authorList>
            <person name="Nierman W.C."/>
        </authorList>
    </citation>
    <scope>NUCLEOTIDE SEQUENCE [LARGE SCALE GENOMIC DNA]</scope>
    <source>
        <strain evidence="8 9">DW4/3-1</strain>
    </source>
</reference>
<dbReference type="PATRIC" id="fig|378806.16.peg.5799"/>
<keyword evidence="2 5" id="KW-0645">Protease</keyword>
<comment type="caution">
    <text evidence="8">The sequence shown here is derived from an EMBL/GenBank/DDBJ whole genome shotgun (WGS) entry which is preliminary data.</text>
</comment>
<dbReference type="EMBL" id="AAMD01000050">
    <property type="protein sequence ID" value="EAU66647.1"/>
    <property type="molecule type" value="Genomic_DNA"/>
</dbReference>
<dbReference type="Gene3D" id="2.30.42.10">
    <property type="match status" value="1"/>
</dbReference>
<feature type="compositionally biased region" description="Basic and acidic residues" evidence="6">
    <location>
        <begin position="576"/>
        <end position="588"/>
    </location>
</feature>
<dbReference type="InterPro" id="IPR004447">
    <property type="entry name" value="Peptidase_S41A"/>
</dbReference>
<evidence type="ECO:0000256" key="4">
    <source>
        <dbReference type="ARBA" id="ARBA00022825"/>
    </source>
</evidence>
<dbReference type="GO" id="GO:0004175">
    <property type="term" value="F:endopeptidase activity"/>
    <property type="evidence" value="ECO:0007669"/>
    <property type="project" value="TreeGrafter"/>
</dbReference>
<sequence length="1105" mass="121283">MPGCSLPAASSTTTRIQRAFHAAPRGARHPSLDEPMPRMLRRIIAVAVLLGAWALVGGDRAPIPLTMGAAQASQGWDGTAAQKGEKGSHELSSRIFTKVILYVKDNYVDPKRVRPKEMMIASLEYVEKSVPDVLVEGNAETGKINLNVNGKQQEFDISHVDSLWKMSFTLKDIFDFISKNMRRIEDTRDIEYAAVNGALSTLDPHSVLLRPELYREMKLSTKGEFGGLGFVIQMREGNLTVVRVLPKTPAHRAGILKDDQIKKIGEESTVSMDLNEAVSKLRGAVDSKITITVERKGWDKPRVMTLARAMISIESVQHKLLSQNVGYVRLKNFQGNTTRDLEAALTDLRKQSEQKGGPMKGLVLDLRGNPGGLLEQAIQVSDTFLSSGVIVATVGLSDKLREEKRARPTEGEDTYPIAVLVNAGSASASEIVAGALKNLNRATIIGRQTFGKGSVQVLYDFPDDSALKLTIAKYLTPGDVSIQEVGIVPDIQLVPTRVTDERIDVFAPRRSIGEADLDQHFGNPDSSTVAKKREDVLNREKPWESLKYLKVDPKQQAAQAAKEAKEEQQKAAPKTAQKDAKHGEKDPLIDVDVAGQSEDLDDQLDAESQDEIKEDFEVSFARDFVLRAPASTRQQQLQQGKAFVDQKRAEEEQRINAALSALGTDWSPGPTPKNVQLEATFTPSADQAIKAGEELEMVLTAENKGTEPLKRVRAWTESDNAFLDRREFILGAINPGEKKTWKVKVRLPKDLTSRRDDVTVKFFDDQGALPKTLVSELGFVELPRPSFSFNWQVLDACQTCNGDGVAQRGESVTLALDVTNTGTGPALDSFAQIKNAGDPNVFIEKGRFKLGALAPGETKSARFQFEVKKPYKGDTFPLKLAIIDEPLEEFVTEKLELPVRDSAVAVLEPKKTLVKVAEKTELVGVPLANARPVARVGSPSVLTAEAVTKGYYKVALGEDRFAFVKAADAREVKVGKAVLPKKVDWLTSLKPPEIHLEADPSGGGLMATGERFTLSGYVTDPNGLLDVYVLVNDQKVYFKAVDPKSTEPKKLTFSTDFALKEGNNNVLVVARETADFASRKTLVIRRRPAEVAQKLTTPTQPQKTQ</sequence>
<feature type="region of interest" description="Disordered" evidence="6">
    <location>
        <begin position="554"/>
        <end position="588"/>
    </location>
</feature>
<evidence type="ECO:0000256" key="2">
    <source>
        <dbReference type="ARBA" id="ARBA00022670"/>
    </source>
</evidence>
<dbReference type="GO" id="GO:0030288">
    <property type="term" value="C:outer membrane-bounded periplasmic space"/>
    <property type="evidence" value="ECO:0007669"/>
    <property type="project" value="TreeGrafter"/>
</dbReference>
<dbReference type="GO" id="GO:0007165">
    <property type="term" value="P:signal transduction"/>
    <property type="evidence" value="ECO:0007669"/>
    <property type="project" value="TreeGrafter"/>
</dbReference>
<evidence type="ECO:0000256" key="5">
    <source>
        <dbReference type="RuleBase" id="RU004404"/>
    </source>
</evidence>
<evidence type="ECO:0000256" key="3">
    <source>
        <dbReference type="ARBA" id="ARBA00022801"/>
    </source>
</evidence>
<dbReference type="PROSITE" id="PS50106">
    <property type="entry name" value="PDZ"/>
    <property type="match status" value="1"/>
</dbReference>
<dbReference type="SUPFAM" id="SSF52096">
    <property type="entry name" value="ClpP/crotonase"/>
    <property type="match status" value="1"/>
</dbReference>
<dbReference type="Proteomes" id="UP000032702">
    <property type="component" value="Unassembled WGS sequence"/>
</dbReference>
<comment type="similarity">
    <text evidence="1 5">Belongs to the peptidase S41A family.</text>
</comment>
<dbReference type="Pfam" id="PF00595">
    <property type="entry name" value="PDZ"/>
    <property type="match status" value="1"/>
</dbReference>
<dbReference type="Gene3D" id="3.30.750.44">
    <property type="match status" value="1"/>
</dbReference>
<keyword evidence="4 5" id="KW-0720">Serine protease</keyword>
<dbReference type="PANTHER" id="PTHR32060">
    <property type="entry name" value="TAIL-SPECIFIC PROTEASE"/>
    <property type="match status" value="1"/>
</dbReference>
<dbReference type="Gene3D" id="3.90.226.10">
    <property type="entry name" value="2-enoyl-CoA Hydratase, Chain A, domain 1"/>
    <property type="match status" value="1"/>
</dbReference>
<feature type="region of interest" description="Disordered" evidence="6">
    <location>
        <begin position="516"/>
        <end position="536"/>
    </location>
</feature>
<feature type="domain" description="PDZ" evidence="7">
    <location>
        <begin position="214"/>
        <end position="284"/>
    </location>
</feature>
<dbReference type="CDD" id="cd07560">
    <property type="entry name" value="Peptidase_S41_CPP"/>
    <property type="match status" value="1"/>
</dbReference>
<dbReference type="Pfam" id="PF03572">
    <property type="entry name" value="Peptidase_S41"/>
    <property type="match status" value="1"/>
</dbReference>
<evidence type="ECO:0000256" key="6">
    <source>
        <dbReference type="SAM" id="MobiDB-lite"/>
    </source>
</evidence>
<dbReference type="NCBIfam" id="TIGR00225">
    <property type="entry name" value="prc"/>
    <property type="match status" value="1"/>
</dbReference>
<dbReference type="InterPro" id="IPR029045">
    <property type="entry name" value="ClpP/crotonase-like_dom_sf"/>
</dbReference>
<dbReference type="SUPFAM" id="SSF50156">
    <property type="entry name" value="PDZ domain-like"/>
    <property type="match status" value="1"/>
</dbReference>
<dbReference type="PANTHER" id="PTHR32060:SF30">
    <property type="entry name" value="CARBOXY-TERMINAL PROCESSING PROTEASE CTPA"/>
    <property type="match status" value="1"/>
</dbReference>
<protein>
    <submittedName>
        <fullName evidence="8">Peptidase S41A, C-terminal protease</fullName>
    </submittedName>
</protein>
<dbReference type="GO" id="GO:0008236">
    <property type="term" value="F:serine-type peptidase activity"/>
    <property type="evidence" value="ECO:0007669"/>
    <property type="project" value="UniProtKB-KW"/>
</dbReference>
<accession>Q092K4</accession>